<proteinExistence type="predicted"/>
<dbReference type="EMBL" id="UGFE01000002">
    <property type="protein sequence ID" value="STM25570.1"/>
    <property type="molecule type" value="Genomic_DNA"/>
</dbReference>
<comment type="caution">
    <text evidence="1">The sequence shown here is derived from an EMBL/GenBank/DDBJ whole genome shotgun (WGS) entry which is preliminary data.</text>
</comment>
<keyword evidence="1" id="KW-0067">ATP-binding</keyword>
<dbReference type="GO" id="GO:0005524">
    <property type="term" value="F:ATP binding"/>
    <property type="evidence" value="ECO:0007669"/>
    <property type="project" value="UniProtKB-KW"/>
</dbReference>
<reference evidence="1 2" key="1">
    <citation type="submission" date="2018-06" db="EMBL/GenBank/DDBJ databases">
        <authorList>
            <consortium name="Pathogen Informatics"/>
            <person name="Doyle S."/>
        </authorList>
    </citation>
    <scope>NUCLEOTIDE SEQUENCE [LARGE SCALE GENOMIC DNA]</scope>
    <source>
        <strain evidence="1 2">NCTC8333</strain>
    </source>
</reference>
<organism evidence="1 2">
    <name type="scientific">Escherichia coli</name>
    <dbReference type="NCBI Taxonomy" id="562"/>
    <lineage>
        <taxon>Bacteria</taxon>
        <taxon>Pseudomonadati</taxon>
        <taxon>Pseudomonadota</taxon>
        <taxon>Gammaproteobacteria</taxon>
        <taxon>Enterobacterales</taxon>
        <taxon>Enterobacteriaceae</taxon>
        <taxon>Escherichia</taxon>
    </lineage>
</organism>
<dbReference type="AlphaFoldDB" id="A0AAX2KFZ5"/>
<protein>
    <submittedName>
        <fullName evidence="1">ABC transporter ATP-binding protein</fullName>
    </submittedName>
</protein>
<keyword evidence="1" id="KW-0547">Nucleotide-binding</keyword>
<evidence type="ECO:0000313" key="2">
    <source>
        <dbReference type="Proteomes" id="UP000254718"/>
    </source>
</evidence>
<name>A0AAX2KFZ5_ECOLX</name>
<evidence type="ECO:0000313" key="1">
    <source>
        <dbReference type="EMBL" id="STM25570.1"/>
    </source>
</evidence>
<accession>A0AAX2KFZ5</accession>
<sequence>MICDEIEEAWYQSHRILVMQKGQITHSFLPDSSSQARIAEVVNG</sequence>
<dbReference type="Proteomes" id="UP000254718">
    <property type="component" value="Unassembled WGS sequence"/>
</dbReference>
<gene>
    <name evidence="1" type="ORF">NCTC8333_04601</name>
</gene>